<evidence type="ECO:0000313" key="3">
    <source>
        <dbReference type="Proteomes" id="UP001415857"/>
    </source>
</evidence>
<dbReference type="PANTHER" id="PTHR36746">
    <property type="entry name" value="BNAC04G51760D PROTEIN"/>
    <property type="match status" value="1"/>
</dbReference>
<feature type="compositionally biased region" description="Basic and acidic residues" evidence="1">
    <location>
        <begin position="133"/>
        <end position="148"/>
    </location>
</feature>
<name>A0AAP0WYL3_LIQFO</name>
<feature type="region of interest" description="Disordered" evidence="1">
    <location>
        <begin position="14"/>
        <end position="205"/>
    </location>
</feature>
<reference evidence="2 3" key="1">
    <citation type="journal article" date="2024" name="Plant J.">
        <title>Genome sequences and population genomics reveal climatic adaptation and genomic divergence between two closely related sweetgum species.</title>
        <authorList>
            <person name="Xu W.Q."/>
            <person name="Ren C.Q."/>
            <person name="Zhang X.Y."/>
            <person name="Comes H.P."/>
            <person name="Liu X.H."/>
            <person name="Li Y.G."/>
            <person name="Kettle C.J."/>
            <person name="Jalonen R."/>
            <person name="Gaisberger H."/>
            <person name="Ma Y.Z."/>
            <person name="Qiu Y.X."/>
        </authorList>
    </citation>
    <scope>NUCLEOTIDE SEQUENCE [LARGE SCALE GENOMIC DNA]</scope>
    <source>
        <strain evidence="2">Hangzhou</strain>
    </source>
</reference>
<organism evidence="2 3">
    <name type="scientific">Liquidambar formosana</name>
    <name type="common">Formosan gum</name>
    <dbReference type="NCBI Taxonomy" id="63359"/>
    <lineage>
        <taxon>Eukaryota</taxon>
        <taxon>Viridiplantae</taxon>
        <taxon>Streptophyta</taxon>
        <taxon>Embryophyta</taxon>
        <taxon>Tracheophyta</taxon>
        <taxon>Spermatophyta</taxon>
        <taxon>Magnoliopsida</taxon>
        <taxon>eudicotyledons</taxon>
        <taxon>Gunneridae</taxon>
        <taxon>Pentapetalae</taxon>
        <taxon>Saxifragales</taxon>
        <taxon>Altingiaceae</taxon>
        <taxon>Liquidambar</taxon>
    </lineage>
</organism>
<feature type="compositionally biased region" description="Polar residues" evidence="1">
    <location>
        <begin position="30"/>
        <end position="40"/>
    </location>
</feature>
<feature type="compositionally biased region" description="Polar residues" evidence="1">
    <location>
        <begin position="165"/>
        <end position="178"/>
    </location>
</feature>
<proteinExistence type="predicted"/>
<evidence type="ECO:0000313" key="2">
    <source>
        <dbReference type="EMBL" id="KAK9281966.1"/>
    </source>
</evidence>
<gene>
    <name evidence="2" type="ORF">L1049_004875</name>
</gene>
<dbReference type="EMBL" id="JBBPBK010000007">
    <property type="protein sequence ID" value="KAK9281966.1"/>
    <property type="molecule type" value="Genomic_DNA"/>
</dbReference>
<accession>A0AAP0WYL3</accession>
<sequence>MGMCEKIYNAITCGSASSISHQPEDPMPATSAQSLETPENSKAAGVVPVQFHPSILPPTPNEKEKSAIPYSSIQMNAQAPKVAPNIEPAPHPASATKPKAEMNEPAKTVVRQGHDQIAKVAPKMNNDEPPTVKGEKGKKFTDYTDHAKIKIRAPSNVGDGGKNGSSGHNINEKVSTYVNRAKLKFRSPSNVGGKSGSSGHNINEKVSDYVNRAKLKFRSPSNVGGGKSVSFK</sequence>
<keyword evidence="3" id="KW-1185">Reference proteome</keyword>
<comment type="caution">
    <text evidence="2">The sequence shown here is derived from an EMBL/GenBank/DDBJ whole genome shotgun (WGS) entry which is preliminary data.</text>
</comment>
<protein>
    <submittedName>
        <fullName evidence="2">Uncharacterized protein</fullName>
    </submittedName>
</protein>
<dbReference type="PANTHER" id="PTHR36746:SF3">
    <property type="entry name" value="DUF4005 DOMAIN-CONTAINING PROTEIN"/>
    <property type="match status" value="1"/>
</dbReference>
<dbReference type="AlphaFoldDB" id="A0AAP0WYL3"/>
<evidence type="ECO:0000256" key="1">
    <source>
        <dbReference type="SAM" id="MobiDB-lite"/>
    </source>
</evidence>
<dbReference type="Proteomes" id="UP001415857">
    <property type="component" value="Unassembled WGS sequence"/>
</dbReference>
<feature type="compositionally biased region" description="Polar residues" evidence="1">
    <location>
        <begin position="187"/>
        <end position="201"/>
    </location>
</feature>